<sequence length="355" mass="40024">MLNYDVITIICAEMDRADILSLGLASKKFLEPALDEMWRKLSSIEPLLSVLPETTLMFLQPIAPLSWDRVQFYASRVREFGEPYEAIRVDVHDSVYAYLGLGKPLFPKLKILHPPLQLCSLNSFTLFLGTSLQEVSWPCDWPEASTDFAQDLGPSLALLVSKSPGLKSLTLSQYTYSGLSLSLSRLSTLESLLANDLPHLEMSFIRTIALLPRLTKLDLSLPAGILLDYTGVENHARFPSLTKIQLWGSIPNLNKFLVTARPKALRSLHFHCCCESPVDWQSLPELVTFTTHIAPSFPFLQDLSIEEVPDLVFDSPLMGIDEEQLWSIFEPLLELKRLERLEFSISLPLSDQKYG</sequence>
<dbReference type="AlphaFoldDB" id="A0A9P5PHI0"/>
<dbReference type="EMBL" id="JADNRY010000163">
    <property type="protein sequence ID" value="KAF9062757.1"/>
    <property type="molecule type" value="Genomic_DNA"/>
</dbReference>
<protein>
    <submittedName>
        <fullName evidence="1">Uncharacterized protein</fullName>
    </submittedName>
</protein>
<evidence type="ECO:0000313" key="2">
    <source>
        <dbReference type="Proteomes" id="UP000772434"/>
    </source>
</evidence>
<accession>A0A9P5PHI0</accession>
<reference evidence="1" key="1">
    <citation type="submission" date="2020-11" db="EMBL/GenBank/DDBJ databases">
        <authorList>
            <consortium name="DOE Joint Genome Institute"/>
            <person name="Ahrendt S."/>
            <person name="Riley R."/>
            <person name="Andreopoulos W."/>
            <person name="Labutti K."/>
            <person name="Pangilinan J."/>
            <person name="Ruiz-Duenas F.J."/>
            <person name="Barrasa J.M."/>
            <person name="Sanchez-Garcia M."/>
            <person name="Camarero S."/>
            <person name="Miyauchi S."/>
            <person name="Serrano A."/>
            <person name="Linde D."/>
            <person name="Babiker R."/>
            <person name="Drula E."/>
            <person name="Ayuso-Fernandez I."/>
            <person name="Pacheco R."/>
            <person name="Padilla G."/>
            <person name="Ferreira P."/>
            <person name="Barriuso J."/>
            <person name="Kellner H."/>
            <person name="Castanera R."/>
            <person name="Alfaro M."/>
            <person name="Ramirez L."/>
            <person name="Pisabarro A.G."/>
            <person name="Kuo A."/>
            <person name="Tritt A."/>
            <person name="Lipzen A."/>
            <person name="He G."/>
            <person name="Yan M."/>
            <person name="Ng V."/>
            <person name="Cullen D."/>
            <person name="Martin F."/>
            <person name="Rosso M.-N."/>
            <person name="Henrissat B."/>
            <person name="Hibbett D."/>
            <person name="Martinez A.T."/>
            <person name="Grigoriev I.V."/>
        </authorList>
    </citation>
    <scope>NUCLEOTIDE SEQUENCE</scope>
    <source>
        <strain evidence="1">AH 40177</strain>
    </source>
</reference>
<dbReference type="OrthoDB" id="2631350at2759"/>
<comment type="caution">
    <text evidence="1">The sequence shown here is derived from an EMBL/GenBank/DDBJ whole genome shotgun (WGS) entry which is preliminary data.</text>
</comment>
<name>A0A9P5PHI0_9AGAR</name>
<gene>
    <name evidence="1" type="ORF">BDP27DRAFT_1427592</name>
</gene>
<dbReference type="InterPro" id="IPR032675">
    <property type="entry name" value="LRR_dom_sf"/>
</dbReference>
<organism evidence="1 2">
    <name type="scientific">Rhodocollybia butyracea</name>
    <dbReference type="NCBI Taxonomy" id="206335"/>
    <lineage>
        <taxon>Eukaryota</taxon>
        <taxon>Fungi</taxon>
        <taxon>Dikarya</taxon>
        <taxon>Basidiomycota</taxon>
        <taxon>Agaricomycotina</taxon>
        <taxon>Agaricomycetes</taxon>
        <taxon>Agaricomycetidae</taxon>
        <taxon>Agaricales</taxon>
        <taxon>Marasmiineae</taxon>
        <taxon>Omphalotaceae</taxon>
        <taxon>Rhodocollybia</taxon>
    </lineage>
</organism>
<dbReference type="Proteomes" id="UP000772434">
    <property type="component" value="Unassembled WGS sequence"/>
</dbReference>
<keyword evidence="2" id="KW-1185">Reference proteome</keyword>
<dbReference type="SUPFAM" id="SSF52047">
    <property type="entry name" value="RNI-like"/>
    <property type="match status" value="1"/>
</dbReference>
<proteinExistence type="predicted"/>
<evidence type="ECO:0000313" key="1">
    <source>
        <dbReference type="EMBL" id="KAF9062757.1"/>
    </source>
</evidence>
<dbReference type="Gene3D" id="3.80.10.10">
    <property type="entry name" value="Ribonuclease Inhibitor"/>
    <property type="match status" value="1"/>
</dbReference>